<evidence type="ECO:0000313" key="2">
    <source>
        <dbReference type="Proteomes" id="UP000759131"/>
    </source>
</evidence>
<proteinExistence type="predicted"/>
<evidence type="ECO:0000313" key="1">
    <source>
        <dbReference type="EMBL" id="CAD7622791.1"/>
    </source>
</evidence>
<keyword evidence="2" id="KW-1185">Reference proteome</keyword>
<dbReference type="Proteomes" id="UP000759131">
    <property type="component" value="Unassembled WGS sequence"/>
</dbReference>
<dbReference type="EMBL" id="OC855861">
    <property type="protein sequence ID" value="CAD7622791.1"/>
    <property type="molecule type" value="Genomic_DNA"/>
</dbReference>
<name>A0A7R9PVZ4_9ACAR</name>
<dbReference type="EMBL" id="CAJPIZ010001286">
    <property type="protein sequence ID" value="CAG2103221.1"/>
    <property type="molecule type" value="Genomic_DNA"/>
</dbReference>
<dbReference type="AlphaFoldDB" id="A0A7R9PVZ4"/>
<accession>A0A7R9PVZ4</accession>
<dbReference type="OrthoDB" id="6535838at2759"/>
<sequence length="485" mass="54980">MTDSMETPGEGREAKAIGKQFEKLANQWNERHCDHESRKSLENIEKYSEEQLKIAFENQLTATADGTIRTPFGSGMGYLNLYSLTAFSQAVADIYPSSQGLIACNDWHMLGSNKNIATVAGNVSHLCRYLDEPVPLPYLAYIVSIGDYKFGIYLNYIDERECDISVVNEFGTKETVDVLRIVDYKTEARYGVRALDPNFVDDNRVKELPVRDAEFMRAVRAAVLPGSQQLVDCTNIEFVVMHFGRTSRVIELCLKELGFVKGRHFTTYECLAAKGSERQLFSPAFKLNVDSKVAPDTSRLIVGLSNDGCQLFVYEKGSDGKWTLFTHEELAHLLLWWANVRYKYHKAIRQARGQHRERPCHVYGLNEHSTGFVANFCAREGLTLETHRNMADMLFITEDVYQKRVTAVDPADYESGAVEYYETPPDPMLIVIGTDGRFICDPEYMPVWDGIGAALHVIYMAIYLNGIIRGTLRSHLDIIHKTCQQ</sequence>
<gene>
    <name evidence="1" type="ORF">OSB1V03_LOCUS3254</name>
</gene>
<organism evidence="1">
    <name type="scientific">Medioppia subpectinata</name>
    <dbReference type="NCBI Taxonomy" id="1979941"/>
    <lineage>
        <taxon>Eukaryota</taxon>
        <taxon>Metazoa</taxon>
        <taxon>Ecdysozoa</taxon>
        <taxon>Arthropoda</taxon>
        <taxon>Chelicerata</taxon>
        <taxon>Arachnida</taxon>
        <taxon>Acari</taxon>
        <taxon>Acariformes</taxon>
        <taxon>Sarcoptiformes</taxon>
        <taxon>Oribatida</taxon>
        <taxon>Brachypylina</taxon>
        <taxon>Oppioidea</taxon>
        <taxon>Oppiidae</taxon>
        <taxon>Medioppia</taxon>
    </lineage>
</organism>
<protein>
    <submittedName>
        <fullName evidence="1">Uncharacterized protein</fullName>
    </submittedName>
</protein>
<reference evidence="1" key="1">
    <citation type="submission" date="2020-11" db="EMBL/GenBank/DDBJ databases">
        <authorList>
            <person name="Tran Van P."/>
        </authorList>
    </citation>
    <scope>NUCLEOTIDE SEQUENCE</scope>
</reference>